<dbReference type="SUPFAM" id="SSF51126">
    <property type="entry name" value="Pectin lyase-like"/>
    <property type="match status" value="1"/>
</dbReference>
<feature type="chain" id="PRO_5041303327" evidence="4">
    <location>
        <begin position="23"/>
        <end position="695"/>
    </location>
</feature>
<evidence type="ECO:0000256" key="1">
    <source>
        <dbReference type="ARBA" id="ARBA00022729"/>
    </source>
</evidence>
<dbReference type="InterPro" id="IPR039448">
    <property type="entry name" value="Beta_helix"/>
</dbReference>
<dbReference type="Pfam" id="PF05426">
    <property type="entry name" value="Alginate_lyase"/>
    <property type="match status" value="1"/>
</dbReference>
<dbReference type="EMBL" id="CP120682">
    <property type="protein sequence ID" value="WKN36442.1"/>
    <property type="molecule type" value="Genomic_DNA"/>
</dbReference>
<accession>A0AA49GKD7</accession>
<evidence type="ECO:0000259" key="6">
    <source>
        <dbReference type="Pfam" id="PF13229"/>
    </source>
</evidence>
<feature type="signal peptide" evidence="4">
    <location>
        <begin position="1"/>
        <end position="22"/>
    </location>
</feature>
<dbReference type="InterPro" id="IPR006626">
    <property type="entry name" value="PbH1"/>
</dbReference>
<reference evidence="7" key="2">
    <citation type="journal article" date="2024" name="Antonie Van Leeuwenhoek">
        <title>Roseihalotalea indica gen. nov., sp. nov., a halophilic Bacteroidetes from mesopelagic Southwest Indian Ocean with higher carbohydrate metabolic potential.</title>
        <authorList>
            <person name="Chen B."/>
            <person name="Zhang M."/>
            <person name="Lin D."/>
            <person name="Ye J."/>
            <person name="Tang K."/>
        </authorList>
    </citation>
    <scope>NUCLEOTIDE SEQUENCE</scope>
    <source>
        <strain evidence="7">TK19036</strain>
    </source>
</reference>
<dbReference type="InterPro" id="IPR012334">
    <property type="entry name" value="Pectin_lyas_fold"/>
</dbReference>
<dbReference type="InterPro" id="IPR008397">
    <property type="entry name" value="Alginate_lyase_dom"/>
</dbReference>
<dbReference type="SMART" id="SM00710">
    <property type="entry name" value="PbH1"/>
    <property type="match status" value="7"/>
</dbReference>
<dbReference type="AlphaFoldDB" id="A0AA49GKD7"/>
<keyword evidence="2 7" id="KW-0456">Lyase</keyword>
<evidence type="ECO:0000256" key="4">
    <source>
        <dbReference type="SAM" id="SignalP"/>
    </source>
</evidence>
<feature type="region of interest" description="Disordered" evidence="3">
    <location>
        <begin position="669"/>
        <end position="695"/>
    </location>
</feature>
<keyword evidence="1 4" id="KW-0732">Signal</keyword>
<reference evidence="7" key="1">
    <citation type="journal article" date="2023" name="Comput. Struct. Biotechnol. J.">
        <title>Discovery of a novel marine Bacteroidetes with a rich repertoire of carbohydrate-active enzymes.</title>
        <authorList>
            <person name="Chen B."/>
            <person name="Liu G."/>
            <person name="Chen Q."/>
            <person name="Wang H."/>
            <person name="Liu L."/>
            <person name="Tang K."/>
        </authorList>
    </citation>
    <scope>NUCLEOTIDE SEQUENCE</scope>
    <source>
        <strain evidence="7">TK19036</strain>
    </source>
</reference>
<evidence type="ECO:0000256" key="3">
    <source>
        <dbReference type="SAM" id="MobiDB-lite"/>
    </source>
</evidence>
<dbReference type="SUPFAM" id="SSF48230">
    <property type="entry name" value="Chondroitin AC/alginate lyase"/>
    <property type="match status" value="1"/>
</dbReference>
<organism evidence="7">
    <name type="scientific">Roseihalotalea indica</name>
    <dbReference type="NCBI Taxonomy" id="2867963"/>
    <lineage>
        <taxon>Bacteria</taxon>
        <taxon>Pseudomonadati</taxon>
        <taxon>Bacteroidota</taxon>
        <taxon>Cytophagia</taxon>
        <taxon>Cytophagales</taxon>
        <taxon>Catalimonadaceae</taxon>
        <taxon>Roseihalotalea</taxon>
    </lineage>
</organism>
<feature type="domain" description="Right handed beta helix" evidence="6">
    <location>
        <begin position="515"/>
        <end position="641"/>
    </location>
</feature>
<evidence type="ECO:0000256" key="2">
    <source>
        <dbReference type="ARBA" id="ARBA00023239"/>
    </source>
</evidence>
<evidence type="ECO:0000313" key="7">
    <source>
        <dbReference type="EMBL" id="WKN36442.1"/>
    </source>
</evidence>
<dbReference type="GO" id="GO:0042597">
    <property type="term" value="C:periplasmic space"/>
    <property type="evidence" value="ECO:0007669"/>
    <property type="project" value="InterPro"/>
</dbReference>
<name>A0AA49GKD7_9BACT</name>
<proteinExistence type="predicted"/>
<gene>
    <name evidence="7" type="ORF">K4G66_29195</name>
</gene>
<sequence>MRLQRCWLLVVYAVLTYSSSYAQVISASPNSIQPVLNFVHPGMYQNKHDLEHMKAQIEAGEEPWRSAFERLKAETSLEFTPEPFVHVVRGSYGKGSVGGNEFRASASASYRHALMWYITDEKAYAEKAIEIINAWSPVIWDFEGNDAKVLIGWAIHEFCNAAEILRYTDSGWEKQDIEAFQQVLLSVYYPVIEHFFPEANGNWDAAIINTMMCIGVFCDNPKIYNRAVDQYLRGIRNGGFTKYFYPHGQCQESTRDQGHTQLGMDYFAKACKVAWTQGQDLYSLADNRLALAFEYTAQYMLGQTVEAYGVISPKERDEFRDIYETVYHHFTDIEGVAMPYTAQAVAHTRDQSTMEALTSFRAPSDYTKQTKEEPLQLYPMVGMRGAREGVSAQPPSGAIHVAPGDSIQAALNQAATSGGWVVLERGLHTIFNALRIPSGVTLSGEGRESIIFMEPGTDMFAMVNDSDDMHDVVLRDFVVEGAATPQTSSDPNQDRRNRSVQVAPVRGGINFASQQAGQMKNIHLENLTVWGCTHNGVAIRGAEGVTISSCDFSDNGGSVVPGVRLLHNLFVTRTINCKITDNRLADSPWGCGLELTHSRDVEIKGNEIARNGFHGFRAAESQSIQVRNNLLEGNDAHGITFTTYWEGCSNISVRDNIMHFNGRDGFYAEEGSSAETSDNEVTHNGESVSQEEKGE</sequence>
<dbReference type="Pfam" id="PF13229">
    <property type="entry name" value="Beta_helix"/>
    <property type="match status" value="1"/>
</dbReference>
<protein>
    <submittedName>
        <fullName evidence="7">Alginate lyase family protein</fullName>
    </submittedName>
</protein>
<dbReference type="GO" id="GO:0016829">
    <property type="term" value="F:lyase activity"/>
    <property type="evidence" value="ECO:0007669"/>
    <property type="project" value="UniProtKB-KW"/>
</dbReference>
<dbReference type="Gene3D" id="1.50.10.100">
    <property type="entry name" value="Chondroitin AC/alginate lyase"/>
    <property type="match status" value="1"/>
</dbReference>
<feature type="domain" description="Alginate lyase" evidence="5">
    <location>
        <begin position="100"/>
        <end position="302"/>
    </location>
</feature>
<dbReference type="Gene3D" id="2.160.20.10">
    <property type="entry name" value="Single-stranded right-handed beta-helix, Pectin lyase-like"/>
    <property type="match status" value="1"/>
</dbReference>
<dbReference type="InterPro" id="IPR008929">
    <property type="entry name" value="Chondroitin_lyas"/>
</dbReference>
<evidence type="ECO:0000259" key="5">
    <source>
        <dbReference type="Pfam" id="PF05426"/>
    </source>
</evidence>
<dbReference type="InterPro" id="IPR011050">
    <property type="entry name" value="Pectin_lyase_fold/virulence"/>
</dbReference>